<accession>A0A8K0SDW4</accession>
<sequence>MRDELVIEMGQPTVSSSTLAAVCPSRHAIAALESDGSIQQYEYGDERITTTLCPPPKKVVPWWHESLMTAASKPTIPERPSRGSLIFIHDAAGNAWCTTLPHGAPFIARSGKPRASLRSRRTMATRDNGTDRVRMVQVPGLESVTALQVETNGSTLGSDADGLAVGNSTVVTDGVHSKEGLVVQAARVPLTALRYQLRVRMMPLAGAGYIMQHGEDRFGEHQTIGKHNAVQWAESAASRARKVRFSNTPIGQVRDKVATKLNLMMQSEPRMGQTAIVTDHYPSRSRDRADVFLPLTEQDQALPAGEMVEREAQKLGTVTDSMIHHAIQRKTGQKEIDSWASFEGPVLIRKNYYDHDALEPATTELRSQVLASMFEDMSYALARHCNLVDTSQQGVEAEVLRIAKSLENLDYRKPLHFLVESGHGNIRRVQDGGDMSWSLSIQDMIQNPPSIESFGTESRSRLIGGPKVMRKLDDVCADIKAAMYHNDRRALIDGSAQITKQMMRDYKATKTTDPARAVGLRQKLDEYTAKTISAISDKIYGKRGQGKAMPLNNLGTVAIGITQEHDGLAFVVTGVNRGPDFLGRKWGRDDAGRTAFLKTMYVYAKCLARSPDAHLQGELAQLCRPDARNQLVRMVSGTHKRVEHLIHAEMQAVHSLPGRGPMIGVISSKLECWARGLSYNIETRYLIHLDRPKKLHGLHVQGHLSTGVPGPFAVDGAMAQKHLATTKGLLRNIDGTHRRVGASDRVTEGQLAGRLPFAPTRAPGPALGLQGQSHGSCIGNRSRRLTSPGYSVLGSASASTYPSLLELYHDTTNTRYVVHTKHDRQSPHVFLDVITGYKYIGGM</sequence>
<evidence type="ECO:0000313" key="2">
    <source>
        <dbReference type="Proteomes" id="UP000813444"/>
    </source>
</evidence>
<protein>
    <submittedName>
        <fullName evidence="1">Uncharacterized protein</fullName>
    </submittedName>
</protein>
<proteinExistence type="predicted"/>
<dbReference type="EMBL" id="JAGPNK010000030">
    <property type="protein sequence ID" value="KAH7303686.1"/>
    <property type="molecule type" value="Genomic_DNA"/>
</dbReference>
<name>A0A8K0SDW4_9HYPO</name>
<comment type="caution">
    <text evidence="1">The sequence shown here is derived from an EMBL/GenBank/DDBJ whole genome shotgun (WGS) entry which is preliminary data.</text>
</comment>
<dbReference type="AlphaFoldDB" id="A0A8K0SDW4"/>
<organism evidence="1 2">
    <name type="scientific">Stachybotrys elegans</name>
    <dbReference type="NCBI Taxonomy" id="80388"/>
    <lineage>
        <taxon>Eukaryota</taxon>
        <taxon>Fungi</taxon>
        <taxon>Dikarya</taxon>
        <taxon>Ascomycota</taxon>
        <taxon>Pezizomycotina</taxon>
        <taxon>Sordariomycetes</taxon>
        <taxon>Hypocreomycetidae</taxon>
        <taxon>Hypocreales</taxon>
        <taxon>Stachybotryaceae</taxon>
        <taxon>Stachybotrys</taxon>
    </lineage>
</organism>
<evidence type="ECO:0000313" key="1">
    <source>
        <dbReference type="EMBL" id="KAH7303686.1"/>
    </source>
</evidence>
<reference evidence="1" key="1">
    <citation type="journal article" date="2021" name="Nat. Commun.">
        <title>Genetic determinants of endophytism in the Arabidopsis root mycobiome.</title>
        <authorList>
            <person name="Mesny F."/>
            <person name="Miyauchi S."/>
            <person name="Thiergart T."/>
            <person name="Pickel B."/>
            <person name="Atanasova L."/>
            <person name="Karlsson M."/>
            <person name="Huettel B."/>
            <person name="Barry K.W."/>
            <person name="Haridas S."/>
            <person name="Chen C."/>
            <person name="Bauer D."/>
            <person name="Andreopoulos W."/>
            <person name="Pangilinan J."/>
            <person name="LaButti K."/>
            <person name="Riley R."/>
            <person name="Lipzen A."/>
            <person name="Clum A."/>
            <person name="Drula E."/>
            <person name="Henrissat B."/>
            <person name="Kohler A."/>
            <person name="Grigoriev I.V."/>
            <person name="Martin F.M."/>
            <person name="Hacquard S."/>
        </authorList>
    </citation>
    <scope>NUCLEOTIDE SEQUENCE</scope>
    <source>
        <strain evidence="1">MPI-CAGE-CH-0235</strain>
    </source>
</reference>
<gene>
    <name evidence="1" type="ORF">B0I35DRAFT_415025</name>
</gene>
<dbReference type="Proteomes" id="UP000813444">
    <property type="component" value="Unassembled WGS sequence"/>
</dbReference>
<keyword evidence="2" id="KW-1185">Reference proteome</keyword>